<dbReference type="Gene3D" id="1.10.720.30">
    <property type="entry name" value="SAP domain"/>
    <property type="match status" value="1"/>
</dbReference>
<reference evidence="3" key="1">
    <citation type="journal article" date="2014" name="Genome Biol. Evol.">
        <title>Pangenome evidence for extensive interdomain horizontal transfer affecting lineage core and shell genes in uncultured planktonic thaumarchaeota and euryarchaeota.</title>
        <authorList>
            <person name="Deschamps P."/>
            <person name="Zivanovic Y."/>
            <person name="Moreira D."/>
            <person name="Rodriguez-Valera F."/>
            <person name="Lopez-Garcia P."/>
        </authorList>
    </citation>
    <scope>NUCLEOTIDE SEQUENCE</scope>
</reference>
<name>A0A075GRS3_9EURY</name>
<evidence type="ECO:0000259" key="2">
    <source>
        <dbReference type="PROSITE" id="PS50800"/>
    </source>
</evidence>
<accession>A0A075GRS3</accession>
<dbReference type="InterPro" id="IPR003034">
    <property type="entry name" value="SAP_dom"/>
</dbReference>
<organism evidence="3">
    <name type="scientific">uncultured marine group II/III euryarchaeote KM3_192_B10</name>
    <dbReference type="NCBI Taxonomy" id="1457963"/>
    <lineage>
        <taxon>Archaea</taxon>
        <taxon>Methanobacteriati</taxon>
        <taxon>Methanobacteriota</taxon>
        <taxon>environmental samples</taxon>
    </lineage>
</organism>
<dbReference type="EMBL" id="KF900769">
    <property type="protein sequence ID" value="AIF06424.1"/>
    <property type="molecule type" value="Genomic_DNA"/>
</dbReference>
<sequence>MVDDSNPTAAQLIALKVVDLKSMCKDAGLKVSGRKQELIDRLLESFASDDDDEILLLEEDEVSHESTEELAEIEEEVFEAEVYVAELDVESDDDLLIDDEDEIFEAEVFEAELFEEEEYDLPPILPSSRPNRLAGGSLLGTLTSKSTIATLLVILVIAGGGYWWWTNNLDPFVAEPIEYGDEMNFAISSGSFDVEGEEMVRELDNRLNGALSEVCENFNVDFTGTGNIAVAKGGNSELLNPSDSNLVGVVQARDAYGLTFLAVEQELNHQLSATVSSKTWLGDQTDNMCSVPVGPISGYSFAQTSKSWTELTSKALLSTHSSVTLDNQGEQTVVEALSYGVPDDALSDLMPELLLPLKPVELTPIFGNSLLEEGQTGTSGNWRWAVGSVISVGDEMGLQVNMAHTEVEGCVGRANMVLYIVPSSPWAVQQQVDIRLEKSRYDSPDCGVLAEYILDRALPEGSISLQYTLVRTSDSSGEGMIDWQSSYGNRPGDSSGALSGNENWGGSGLHMPDRSDDRSWPLEQAIACIINQTLEAQEASAALASGGYVYRAIDDRSHGLTEWNVSWVDDNDAGWVKVEERTENCSVLDKASISGDDKPAHRRESIPTTASLQQVEARIIDPNRYPILASDIASGGSLSDDTSIGYLLTVPPEASDLLDLIDGLQEGSVVVFGQREWTESGMDHTLSYAIDGETGRMAGWVKTSTNT</sequence>
<dbReference type="SMART" id="SM00513">
    <property type="entry name" value="SAP"/>
    <property type="match status" value="1"/>
</dbReference>
<dbReference type="AlphaFoldDB" id="A0A075GRS3"/>
<proteinExistence type="predicted"/>
<evidence type="ECO:0000256" key="1">
    <source>
        <dbReference type="SAM" id="MobiDB-lite"/>
    </source>
</evidence>
<dbReference type="InterPro" id="IPR036361">
    <property type="entry name" value="SAP_dom_sf"/>
</dbReference>
<dbReference type="SUPFAM" id="SSF68906">
    <property type="entry name" value="SAP domain"/>
    <property type="match status" value="1"/>
</dbReference>
<protein>
    <recommendedName>
        <fullName evidence="2">SAP domain-containing protein</fullName>
    </recommendedName>
</protein>
<feature type="region of interest" description="Disordered" evidence="1">
    <location>
        <begin position="491"/>
        <end position="516"/>
    </location>
</feature>
<dbReference type="PROSITE" id="PS50800">
    <property type="entry name" value="SAP"/>
    <property type="match status" value="1"/>
</dbReference>
<evidence type="ECO:0000313" key="3">
    <source>
        <dbReference type="EMBL" id="AIF06424.1"/>
    </source>
</evidence>
<feature type="domain" description="SAP" evidence="2">
    <location>
        <begin position="12"/>
        <end position="46"/>
    </location>
</feature>
<dbReference type="Pfam" id="PF02037">
    <property type="entry name" value="SAP"/>
    <property type="match status" value="1"/>
</dbReference>